<dbReference type="RefSeq" id="WP_142766522.1">
    <property type="nucleotide sequence ID" value="NZ_CP041356.1"/>
</dbReference>
<evidence type="ECO:0000313" key="2">
    <source>
        <dbReference type="Proteomes" id="UP000315128"/>
    </source>
</evidence>
<organism evidence="1 2">
    <name type="scientific">Lactococcus protaetiae</name>
    <dbReference type="NCBI Taxonomy" id="2592653"/>
    <lineage>
        <taxon>Bacteria</taxon>
        <taxon>Bacillati</taxon>
        <taxon>Bacillota</taxon>
        <taxon>Bacilli</taxon>
        <taxon>Lactobacillales</taxon>
        <taxon>Streptococcaceae</taxon>
        <taxon>Lactococcus</taxon>
    </lineage>
</organism>
<dbReference type="KEGG" id="lack:FLP15_07005"/>
<sequence length="590" mass="64381">MVTKDAEANLSQNGNELTLTFEDVKRIGTYQIRAVPNGGESRLLQSADIATINIAPAELTLTENINLTRAYNGANTFTLSAADVNSLYTGEIFEEDSASIAGMTGSTADTSANVGMSTLVLDNGGQLVGEHGVNYRFVMADNVSINTEIKPATQDIMVSDFDVKTTATTLTVSNVETSSPLGDFVLEYGVTDDSSGYGTHWQSSPVFTGLKTDTKYYIHVRVAKSQNHSVGAFLAKIINTTKGVTAEDTKLVYTGRTQELADLFEFADGLSIDDYDLRLLDGKGEIEGSILNFEKVGTFEIGAFAKHNDERAEAVLELMISPRSVRFGGEITLTKTFDGSSFFGILPTAAGNFTSTVTNADRFLNAENLESGIIERDELLMSNDFTHFSGEHMAGSNAGMSILEHKQPIIDFLLYGAQAANYELSEKPVINTVITQATRDNQFELNLGVESFSHNHVSLSYTLTHLELAERLMTPMNFTSLTRAEVDDTPRVEYAYSATNSITGVTWQTSPTFTGLQPNTTYHFFARVAETNNFHATAHEVLSLRTNALGNVTVPEEIEDGNGGGVMNRTLPQVLKMLRDLKTYQVQARY</sequence>
<reference evidence="1 2" key="1">
    <citation type="submission" date="2019-07" db="EMBL/GenBank/DDBJ databases">
        <title>Genome sequencing of KACC 19320.</title>
        <authorList>
            <person name="Heo J."/>
            <person name="Kim S.-J."/>
            <person name="Kim J.-S."/>
            <person name="Hong S.-B."/>
            <person name="Kwon S.-W."/>
        </authorList>
    </citation>
    <scope>NUCLEOTIDE SEQUENCE [LARGE SCALE GENOMIC DNA]</scope>
    <source>
        <strain evidence="1 2">KACC 19320</strain>
    </source>
</reference>
<dbReference type="EMBL" id="CP041356">
    <property type="protein sequence ID" value="QDK70952.1"/>
    <property type="molecule type" value="Genomic_DNA"/>
</dbReference>
<accession>A0A514Z8N8</accession>
<dbReference type="OrthoDB" id="9794954at2"/>
<dbReference type="SUPFAM" id="SSF49265">
    <property type="entry name" value="Fibronectin type III"/>
    <property type="match status" value="1"/>
</dbReference>
<protein>
    <submittedName>
        <fullName evidence="1">Uncharacterized protein</fullName>
    </submittedName>
</protein>
<name>A0A514Z8N8_9LACT</name>
<keyword evidence="2" id="KW-1185">Reference proteome</keyword>
<dbReference type="AlphaFoldDB" id="A0A514Z8N8"/>
<dbReference type="InterPro" id="IPR036116">
    <property type="entry name" value="FN3_sf"/>
</dbReference>
<evidence type="ECO:0000313" key="1">
    <source>
        <dbReference type="EMBL" id="QDK70952.1"/>
    </source>
</evidence>
<gene>
    <name evidence="1" type="ORF">FLP15_07005</name>
</gene>
<dbReference type="Proteomes" id="UP000315128">
    <property type="component" value="Chromosome"/>
</dbReference>
<proteinExistence type="predicted"/>